<evidence type="ECO:0000313" key="2">
    <source>
        <dbReference type="EMBL" id="MBE9663154.1"/>
    </source>
</evidence>
<feature type="chain" id="PRO_5037642761" description="Outer membrane protein with beta-barrel domain" evidence="1">
    <location>
        <begin position="22"/>
        <end position="168"/>
    </location>
</feature>
<dbReference type="EMBL" id="JADFFL010000005">
    <property type="protein sequence ID" value="MBE9663154.1"/>
    <property type="molecule type" value="Genomic_DNA"/>
</dbReference>
<reference evidence="2" key="1">
    <citation type="submission" date="2020-10" db="EMBL/GenBank/DDBJ databases">
        <title>Mucilaginibacter mali sp. nov., isolated from rhizosphere soil of apple orchard.</title>
        <authorList>
            <person name="Lee J.-S."/>
            <person name="Kim H.S."/>
            <person name="Kim J.-S."/>
        </authorList>
    </citation>
    <scope>NUCLEOTIDE SEQUENCE</scope>
    <source>
        <strain evidence="2">KCTC 22746</strain>
    </source>
</reference>
<proteinExistence type="predicted"/>
<keyword evidence="1" id="KW-0732">Signal</keyword>
<protein>
    <recommendedName>
        <fullName evidence="4">Outer membrane protein with beta-barrel domain</fullName>
    </recommendedName>
</protein>
<accession>A0A929PXH3</accession>
<sequence length="168" mass="18013">MKKISLAVLLLITTISSYSQTAPSQIYPKIAGYVGILHPILTFSSTGTDTNFGDHYVAGMPVGINIWKSQRIGFSAEFVPSVRAENGTSKMANFTFHPGILVALGKGWTFAGRAAFETSGRYGVTPVLNKTVIKGKNSSLFAAVPLPVRFGNDKPTSFTIGFQFGIAF</sequence>
<organism evidence="2 3">
    <name type="scientific">Mucilaginibacter myungsuensis</name>
    <dbReference type="NCBI Taxonomy" id="649104"/>
    <lineage>
        <taxon>Bacteria</taxon>
        <taxon>Pseudomonadati</taxon>
        <taxon>Bacteroidota</taxon>
        <taxon>Sphingobacteriia</taxon>
        <taxon>Sphingobacteriales</taxon>
        <taxon>Sphingobacteriaceae</taxon>
        <taxon>Mucilaginibacter</taxon>
    </lineage>
</organism>
<dbReference type="AlphaFoldDB" id="A0A929PXH3"/>
<keyword evidence="3" id="KW-1185">Reference proteome</keyword>
<evidence type="ECO:0000313" key="3">
    <source>
        <dbReference type="Proteomes" id="UP000622475"/>
    </source>
</evidence>
<dbReference type="Proteomes" id="UP000622475">
    <property type="component" value="Unassembled WGS sequence"/>
</dbReference>
<evidence type="ECO:0000256" key="1">
    <source>
        <dbReference type="SAM" id="SignalP"/>
    </source>
</evidence>
<dbReference type="RefSeq" id="WP_194112378.1">
    <property type="nucleotide sequence ID" value="NZ_JADFFL010000005.1"/>
</dbReference>
<gene>
    <name evidence="2" type="ORF">IRJ16_14790</name>
</gene>
<feature type="signal peptide" evidence="1">
    <location>
        <begin position="1"/>
        <end position="21"/>
    </location>
</feature>
<name>A0A929PXH3_9SPHI</name>
<evidence type="ECO:0008006" key="4">
    <source>
        <dbReference type="Google" id="ProtNLM"/>
    </source>
</evidence>
<comment type="caution">
    <text evidence="2">The sequence shown here is derived from an EMBL/GenBank/DDBJ whole genome shotgun (WGS) entry which is preliminary data.</text>
</comment>